<name>A0A1H4HF17_9BACI</name>
<keyword evidence="1" id="KW-0812">Transmembrane</keyword>
<evidence type="ECO:0000313" key="3">
    <source>
        <dbReference type="Proteomes" id="UP000198584"/>
    </source>
</evidence>
<evidence type="ECO:0000313" key="2">
    <source>
        <dbReference type="EMBL" id="SEB20467.1"/>
    </source>
</evidence>
<keyword evidence="3" id="KW-1185">Reference proteome</keyword>
<dbReference type="OrthoDB" id="2689879at2"/>
<dbReference type="RefSeq" id="WP_093046873.1">
    <property type="nucleotide sequence ID" value="NZ_FNQR01000028.1"/>
</dbReference>
<feature type="transmembrane region" description="Helical" evidence="1">
    <location>
        <begin position="20"/>
        <end position="41"/>
    </location>
</feature>
<sequence>MSYNQRRNGAGRGKGSIKSWVFIVLTVVIVAGIGATAFGMLKNKNPMTRYLTAEQNTIEKQMTFMDSQSEQMEQLEEKMMGNGFRSNSTITADFNLEDGAQSFGAMLPMIKGMVSSSKIETEQRMDPDTKETFLAFDLLLQGQSLGNAELYQNETNAALKVPFLYESYFTLPNDQFGEFLRKNGEVTVGMEKLPNLADYQSATLTRDELDEIAEDYVTTLIKELDKEQFKMENGVAYEGSKFDKVTLTLSEAETKEILKVMLEKLKNDDRIWDMVEAQMNMNMAAGNIEDGKASVEELEKEVDNLELPDGFKLEAYLDGDVVAYRDINFKVSHKEADETAAFAIHTGYSEENEDTYTSTMEMNVVSSTDEEAMSFTFEEKGKKSGEELHFDHNISLKLEEAGGPSTIGANLSSVIKDNTTEMTFDVMMEGAMFAGGPVPEIGGYFNTETEVDGSAANQKMDLGIEFAMEDPMTGSISGMVEFHIDTDTEFTNDLQFPSLDDRDTVNVMETSDQEMEEIMMEVQMNLQSYYQNMFGNLGGLGAF</sequence>
<reference evidence="2 3" key="1">
    <citation type="submission" date="2016-10" db="EMBL/GenBank/DDBJ databases">
        <authorList>
            <person name="de Groot N.N."/>
        </authorList>
    </citation>
    <scope>NUCLEOTIDE SEQUENCE [LARGE SCALE GENOMIC DNA]</scope>
    <source>
        <strain evidence="2 3">CCM7597</strain>
    </source>
</reference>
<dbReference type="AlphaFoldDB" id="A0A1H4HF17"/>
<accession>A0A1H4HF17</accession>
<dbReference type="STRING" id="571932.SAMN05421743_1285"/>
<evidence type="ECO:0000256" key="1">
    <source>
        <dbReference type="SAM" id="Phobius"/>
    </source>
</evidence>
<dbReference type="EMBL" id="FNQR01000028">
    <property type="protein sequence ID" value="SEB20467.1"/>
    <property type="molecule type" value="Genomic_DNA"/>
</dbReference>
<protein>
    <recommendedName>
        <fullName evidence="4">DUF945 domain-containing protein</fullName>
    </recommendedName>
</protein>
<evidence type="ECO:0008006" key="4">
    <source>
        <dbReference type="Google" id="ProtNLM"/>
    </source>
</evidence>
<organism evidence="2 3">
    <name type="scientific">Thalassobacillus cyri</name>
    <dbReference type="NCBI Taxonomy" id="571932"/>
    <lineage>
        <taxon>Bacteria</taxon>
        <taxon>Bacillati</taxon>
        <taxon>Bacillota</taxon>
        <taxon>Bacilli</taxon>
        <taxon>Bacillales</taxon>
        <taxon>Bacillaceae</taxon>
        <taxon>Thalassobacillus</taxon>
    </lineage>
</organism>
<dbReference type="Proteomes" id="UP000198584">
    <property type="component" value="Unassembled WGS sequence"/>
</dbReference>
<keyword evidence="1" id="KW-1133">Transmembrane helix</keyword>
<gene>
    <name evidence="2" type="ORF">SAMN05421743_1285</name>
</gene>
<keyword evidence="1" id="KW-0472">Membrane</keyword>
<proteinExistence type="predicted"/>